<dbReference type="InterPro" id="IPR036890">
    <property type="entry name" value="HATPase_C_sf"/>
</dbReference>
<dbReference type="SUPFAM" id="SSF47384">
    <property type="entry name" value="Homodimeric domain of signal transducing histidine kinase"/>
    <property type="match status" value="1"/>
</dbReference>
<evidence type="ECO:0000313" key="12">
    <source>
        <dbReference type="Proteomes" id="UP000500857"/>
    </source>
</evidence>
<name>A0A6H1TZC6_9CYAN</name>
<dbReference type="SUPFAM" id="SSF55874">
    <property type="entry name" value="ATPase domain of HSP90 chaperone/DNA topoisomerase II/histidine kinase"/>
    <property type="match status" value="1"/>
</dbReference>
<dbReference type="SMART" id="SM00388">
    <property type="entry name" value="HisKA"/>
    <property type="match status" value="1"/>
</dbReference>
<dbReference type="PROSITE" id="PS50109">
    <property type="entry name" value="HIS_KIN"/>
    <property type="match status" value="1"/>
</dbReference>
<dbReference type="PROSITE" id="PS50885">
    <property type="entry name" value="HAMP"/>
    <property type="match status" value="1"/>
</dbReference>
<dbReference type="Pfam" id="PF02518">
    <property type="entry name" value="HATPase_c"/>
    <property type="match status" value="1"/>
</dbReference>
<evidence type="ECO:0000259" key="10">
    <source>
        <dbReference type="PROSITE" id="PS50885"/>
    </source>
</evidence>
<gene>
    <name evidence="11" type="ORF">HCG48_12310</name>
</gene>
<feature type="domain" description="HAMP" evidence="10">
    <location>
        <begin position="275"/>
        <end position="328"/>
    </location>
</feature>
<dbReference type="SMART" id="SM00304">
    <property type="entry name" value="HAMP"/>
    <property type="match status" value="1"/>
</dbReference>
<keyword evidence="6" id="KW-0418">Kinase</keyword>
<dbReference type="Pfam" id="PF00672">
    <property type="entry name" value="HAMP"/>
    <property type="match status" value="1"/>
</dbReference>
<dbReference type="CDD" id="cd00082">
    <property type="entry name" value="HisKA"/>
    <property type="match status" value="1"/>
</dbReference>
<feature type="coiled-coil region" evidence="8">
    <location>
        <begin position="316"/>
        <end position="343"/>
    </location>
</feature>
<dbReference type="CDD" id="cd06225">
    <property type="entry name" value="HAMP"/>
    <property type="match status" value="1"/>
</dbReference>
<evidence type="ECO:0000256" key="8">
    <source>
        <dbReference type="SAM" id="Coils"/>
    </source>
</evidence>
<dbReference type="SMART" id="SM00387">
    <property type="entry name" value="HATPase_c"/>
    <property type="match status" value="1"/>
</dbReference>
<evidence type="ECO:0000256" key="7">
    <source>
        <dbReference type="ARBA" id="ARBA00023012"/>
    </source>
</evidence>
<dbReference type="PANTHER" id="PTHR43065">
    <property type="entry name" value="SENSOR HISTIDINE KINASE"/>
    <property type="match status" value="1"/>
</dbReference>
<dbReference type="InterPro" id="IPR036097">
    <property type="entry name" value="HisK_dim/P_sf"/>
</dbReference>
<comment type="subcellular location">
    <subcellularLocation>
        <location evidence="2">Membrane</location>
    </subcellularLocation>
</comment>
<organism evidence="11 12">
    <name type="scientific">Oxynema aestuarii AP17</name>
    <dbReference type="NCBI Taxonomy" id="2064643"/>
    <lineage>
        <taxon>Bacteria</taxon>
        <taxon>Bacillati</taxon>
        <taxon>Cyanobacteriota</taxon>
        <taxon>Cyanophyceae</taxon>
        <taxon>Oscillatoriophycideae</taxon>
        <taxon>Oscillatoriales</taxon>
        <taxon>Oscillatoriaceae</taxon>
        <taxon>Oxynema</taxon>
        <taxon>Oxynema aestuarii</taxon>
    </lineage>
</organism>
<feature type="domain" description="Histidine kinase" evidence="9">
    <location>
        <begin position="352"/>
        <end position="598"/>
    </location>
</feature>
<evidence type="ECO:0000256" key="1">
    <source>
        <dbReference type="ARBA" id="ARBA00000085"/>
    </source>
</evidence>
<keyword evidence="5" id="KW-0808">Transferase</keyword>
<sequence>MQPQNLESQDLMVLPVSQPLTGDRPTIEAQKGDRPSGFKRFFGRLGIRQKIGYGYALAATIAIGGAIAGHQIEELHKTSAREQLHLAHEAATTIAELQNSIQLVRTYQQRLIIDLNANRLTDYEFHRIKQELVRLEGFINSSIVVVENNHLKLDNSYHQQNYNKLRDLLGKYRPVVENYLTQFNQTLDTIHATLLNPTEANRAQQTIASFVKTDTALQFLELSHDLASLVTALQDEEQEEFQDYQEAEALGTTISFLSLLIAAAISAILAIYTSHAIAHPLEVTTKVARQVTEEGNFKLQAPVTTQDEVGILTTSLNQLIQWVDRYTQELQQTQAQLIQTEKMSSLGQLVAGVAHEINNPITFIQGNINYLDESLQDLFKLVTLYQGQSVAANEEIEALEQDLDLDFLREDLPNMLRSMHRGTERIEKIVQSLRNFSRLDESELKMVDLHEGLESTLVMVHSKLDDRIEVVKDYGDLPEVECYPAQLNQVFLNVIQNAIDAVLDRDDLPENKRQICIITRQLDRDRVQVRIEDNGAGIPVEIQNKIFDPFFTTKPVGRGTGLGLAVSYRIIEQHGGTVQISSQVGRGTQVTIALSVKASESAGSPS</sequence>
<keyword evidence="4" id="KW-0597">Phosphoprotein</keyword>
<dbReference type="PANTHER" id="PTHR43065:SF50">
    <property type="entry name" value="HISTIDINE KINASE"/>
    <property type="match status" value="1"/>
</dbReference>
<dbReference type="AlphaFoldDB" id="A0A6H1TZC6"/>
<dbReference type="InterPro" id="IPR003661">
    <property type="entry name" value="HisK_dim/P_dom"/>
</dbReference>
<dbReference type="Gene3D" id="1.10.287.130">
    <property type="match status" value="1"/>
</dbReference>
<evidence type="ECO:0000256" key="6">
    <source>
        <dbReference type="ARBA" id="ARBA00022777"/>
    </source>
</evidence>
<dbReference type="EMBL" id="CP051167">
    <property type="protein sequence ID" value="QIZ71270.1"/>
    <property type="molecule type" value="Genomic_DNA"/>
</dbReference>
<proteinExistence type="predicted"/>
<evidence type="ECO:0000256" key="5">
    <source>
        <dbReference type="ARBA" id="ARBA00022679"/>
    </source>
</evidence>
<evidence type="ECO:0000256" key="2">
    <source>
        <dbReference type="ARBA" id="ARBA00004370"/>
    </source>
</evidence>
<dbReference type="Pfam" id="PF00512">
    <property type="entry name" value="HisKA"/>
    <property type="match status" value="1"/>
</dbReference>
<dbReference type="KEGG" id="oxy:HCG48_12310"/>
<dbReference type="PRINTS" id="PR00344">
    <property type="entry name" value="BCTRLSENSOR"/>
</dbReference>
<protein>
    <recommendedName>
        <fullName evidence="3">histidine kinase</fullName>
        <ecNumber evidence="3">2.7.13.3</ecNumber>
    </recommendedName>
</protein>
<dbReference type="EC" id="2.7.13.3" evidence="3"/>
<dbReference type="Proteomes" id="UP000500857">
    <property type="component" value="Chromosome"/>
</dbReference>
<evidence type="ECO:0000256" key="4">
    <source>
        <dbReference type="ARBA" id="ARBA00022553"/>
    </source>
</evidence>
<evidence type="ECO:0000256" key="3">
    <source>
        <dbReference type="ARBA" id="ARBA00012438"/>
    </source>
</evidence>
<dbReference type="Gene3D" id="6.10.340.10">
    <property type="match status" value="1"/>
</dbReference>
<dbReference type="RefSeq" id="WP_168569424.1">
    <property type="nucleotide sequence ID" value="NZ_CP051167.1"/>
</dbReference>
<keyword evidence="12" id="KW-1185">Reference proteome</keyword>
<evidence type="ECO:0000259" key="9">
    <source>
        <dbReference type="PROSITE" id="PS50109"/>
    </source>
</evidence>
<dbReference type="InterPro" id="IPR005467">
    <property type="entry name" value="His_kinase_dom"/>
</dbReference>
<dbReference type="InterPro" id="IPR003660">
    <property type="entry name" value="HAMP_dom"/>
</dbReference>
<keyword evidence="8" id="KW-0175">Coiled coil</keyword>
<dbReference type="InterPro" id="IPR003594">
    <property type="entry name" value="HATPase_dom"/>
</dbReference>
<comment type="catalytic activity">
    <reaction evidence="1">
        <text>ATP + protein L-histidine = ADP + protein N-phospho-L-histidine.</text>
        <dbReference type="EC" id="2.7.13.3"/>
    </reaction>
</comment>
<evidence type="ECO:0000313" key="11">
    <source>
        <dbReference type="EMBL" id="QIZ71270.1"/>
    </source>
</evidence>
<dbReference type="GO" id="GO:0000155">
    <property type="term" value="F:phosphorelay sensor kinase activity"/>
    <property type="evidence" value="ECO:0007669"/>
    <property type="project" value="InterPro"/>
</dbReference>
<keyword evidence="7" id="KW-0902">Two-component regulatory system</keyword>
<accession>A0A6H1TZC6</accession>
<dbReference type="InterPro" id="IPR004358">
    <property type="entry name" value="Sig_transdc_His_kin-like_C"/>
</dbReference>
<dbReference type="GO" id="GO:0016020">
    <property type="term" value="C:membrane"/>
    <property type="evidence" value="ECO:0007669"/>
    <property type="project" value="UniProtKB-SubCell"/>
</dbReference>
<reference evidence="11 12" key="1">
    <citation type="submission" date="2020-04" db="EMBL/GenBank/DDBJ databases">
        <authorList>
            <person name="Basu S."/>
            <person name="Maruthanayagam V."/>
            <person name="Chakraborty S."/>
            <person name="Pramanik A."/>
            <person name="Mukherjee J."/>
            <person name="Brink B."/>
        </authorList>
    </citation>
    <scope>NUCLEOTIDE SEQUENCE [LARGE SCALE GENOMIC DNA]</scope>
    <source>
        <strain evidence="11 12">AP17</strain>
    </source>
</reference>
<dbReference type="Gene3D" id="3.30.565.10">
    <property type="entry name" value="Histidine kinase-like ATPase, C-terminal domain"/>
    <property type="match status" value="1"/>
</dbReference>